<sequence>MRPVLFLAALALSASPAAAQHWSRSWMAAPLVWTAPADKRPDLTDRTVRQVVRLSSGGARIRLRLSNEMAVAPLTIGAVHVALAGEDGAILPGTDRVVAFNRVQGATLSPRAPLLSDPIDLPVKPLTRLTISIHLPQGAAAPTVHAYAAATNWIAPGDQTAAINLTGATTIGPRLVLSAVEVETDRPAPTIVTLGDSITDGVRATNDSNRRWPDLLAERFQQAGRRNVAIANAGISANRLLSEGEGYNALARFDGDVLAVPGVSHVVILEGVNDIGAATAQKRPLPSADDLIGAYRQMIARARGNGVKVILATILPYKGAGYWSEEGEAVRVAVNEWIRTTDEADGMVDLAKAIADPADPARMAKPYDVGDALHPNDAGFAAMAAAFDLRLFR</sequence>
<name>A0ABU1WY98_SPHXE</name>
<keyword evidence="4" id="KW-1185">Reference proteome</keyword>
<gene>
    <name evidence="3" type="ORF">J2W40_001098</name>
</gene>
<reference evidence="3 4" key="1">
    <citation type="submission" date="2023-07" db="EMBL/GenBank/DDBJ databases">
        <title>Sorghum-associated microbial communities from plants grown in Nebraska, USA.</title>
        <authorList>
            <person name="Schachtman D."/>
        </authorList>
    </citation>
    <scope>NUCLEOTIDE SEQUENCE [LARGE SCALE GENOMIC DNA]</scope>
    <source>
        <strain evidence="3 4">4256</strain>
    </source>
</reference>
<feature type="chain" id="PRO_5045212897" evidence="1">
    <location>
        <begin position="20"/>
        <end position="393"/>
    </location>
</feature>
<dbReference type="CDD" id="cd01830">
    <property type="entry name" value="XynE_like"/>
    <property type="match status" value="1"/>
</dbReference>
<organism evidence="3 4">
    <name type="scientific">Sphingobium xenophagum</name>
    <dbReference type="NCBI Taxonomy" id="121428"/>
    <lineage>
        <taxon>Bacteria</taxon>
        <taxon>Pseudomonadati</taxon>
        <taxon>Pseudomonadota</taxon>
        <taxon>Alphaproteobacteria</taxon>
        <taxon>Sphingomonadales</taxon>
        <taxon>Sphingomonadaceae</taxon>
        <taxon>Sphingobium</taxon>
    </lineage>
</organism>
<evidence type="ECO:0000313" key="3">
    <source>
        <dbReference type="EMBL" id="MDR7154286.1"/>
    </source>
</evidence>
<protein>
    <submittedName>
        <fullName evidence="3">Lysophospholipase L1-like esterase</fullName>
    </submittedName>
</protein>
<dbReference type="EMBL" id="JAVDWV010000004">
    <property type="protein sequence ID" value="MDR7154286.1"/>
    <property type="molecule type" value="Genomic_DNA"/>
</dbReference>
<comment type="caution">
    <text evidence="3">The sequence shown here is derived from an EMBL/GenBank/DDBJ whole genome shotgun (WGS) entry which is preliminary data.</text>
</comment>
<dbReference type="Gene3D" id="3.40.50.1110">
    <property type="entry name" value="SGNH hydrolase"/>
    <property type="match status" value="1"/>
</dbReference>
<dbReference type="Proteomes" id="UP001267638">
    <property type="component" value="Unassembled WGS sequence"/>
</dbReference>
<dbReference type="InterPro" id="IPR036514">
    <property type="entry name" value="SGNH_hydro_sf"/>
</dbReference>
<dbReference type="Pfam" id="PF13472">
    <property type="entry name" value="Lipase_GDSL_2"/>
    <property type="match status" value="1"/>
</dbReference>
<feature type="signal peptide" evidence="1">
    <location>
        <begin position="1"/>
        <end position="19"/>
    </location>
</feature>
<feature type="domain" description="SGNH hydrolase-type esterase" evidence="2">
    <location>
        <begin position="194"/>
        <end position="381"/>
    </location>
</feature>
<dbReference type="RefSeq" id="WP_310222466.1">
    <property type="nucleotide sequence ID" value="NZ_JAVDWV010000004.1"/>
</dbReference>
<dbReference type="PANTHER" id="PTHR43784">
    <property type="entry name" value="GDSL-LIKE LIPASE/ACYLHYDROLASE, PUTATIVE (AFU_ORTHOLOGUE AFUA_2G00820)-RELATED"/>
    <property type="match status" value="1"/>
</dbReference>
<evidence type="ECO:0000313" key="4">
    <source>
        <dbReference type="Proteomes" id="UP001267638"/>
    </source>
</evidence>
<evidence type="ECO:0000256" key="1">
    <source>
        <dbReference type="SAM" id="SignalP"/>
    </source>
</evidence>
<dbReference type="InterPro" id="IPR013830">
    <property type="entry name" value="SGNH_hydro"/>
</dbReference>
<proteinExistence type="predicted"/>
<dbReference type="SUPFAM" id="SSF52266">
    <property type="entry name" value="SGNH hydrolase"/>
    <property type="match status" value="1"/>
</dbReference>
<accession>A0ABU1WY98</accession>
<dbReference type="InterPro" id="IPR053140">
    <property type="entry name" value="GDSL_Rv0518-like"/>
</dbReference>
<evidence type="ECO:0000259" key="2">
    <source>
        <dbReference type="Pfam" id="PF13472"/>
    </source>
</evidence>
<keyword evidence="1" id="KW-0732">Signal</keyword>
<dbReference type="PANTHER" id="PTHR43784:SF2">
    <property type="entry name" value="GDSL-LIKE LIPASE_ACYLHYDROLASE, PUTATIVE (AFU_ORTHOLOGUE AFUA_2G00820)-RELATED"/>
    <property type="match status" value="1"/>
</dbReference>